<organism evidence="3 4">
    <name type="scientific">Polarella glacialis</name>
    <name type="common">Dinoflagellate</name>
    <dbReference type="NCBI Taxonomy" id="89957"/>
    <lineage>
        <taxon>Eukaryota</taxon>
        <taxon>Sar</taxon>
        <taxon>Alveolata</taxon>
        <taxon>Dinophyceae</taxon>
        <taxon>Suessiales</taxon>
        <taxon>Suessiaceae</taxon>
        <taxon>Polarella</taxon>
    </lineage>
</organism>
<evidence type="ECO:0000259" key="2">
    <source>
        <dbReference type="PROSITE" id="PS51352"/>
    </source>
</evidence>
<dbReference type="PANTHER" id="PTHR10438:SF468">
    <property type="entry name" value="THIOREDOXIN-1-RELATED"/>
    <property type="match status" value="1"/>
</dbReference>
<evidence type="ECO:0000256" key="1">
    <source>
        <dbReference type="SAM" id="MobiDB-lite"/>
    </source>
</evidence>
<dbReference type="Proteomes" id="UP000626109">
    <property type="component" value="Unassembled WGS sequence"/>
</dbReference>
<dbReference type="Pfam" id="PF00085">
    <property type="entry name" value="Thioredoxin"/>
    <property type="match status" value="1"/>
</dbReference>
<dbReference type="InterPro" id="IPR050620">
    <property type="entry name" value="Thioredoxin_H-type-like"/>
</dbReference>
<dbReference type="Gene3D" id="3.40.30.10">
    <property type="entry name" value="Glutaredoxin"/>
    <property type="match status" value="1"/>
</dbReference>
<evidence type="ECO:0000313" key="3">
    <source>
        <dbReference type="EMBL" id="CAE8731512.1"/>
    </source>
</evidence>
<reference evidence="3" key="1">
    <citation type="submission" date="2021-02" db="EMBL/GenBank/DDBJ databases">
        <authorList>
            <person name="Dougan E. K."/>
            <person name="Rhodes N."/>
            <person name="Thang M."/>
            <person name="Chan C."/>
        </authorList>
    </citation>
    <scope>NUCLEOTIDE SEQUENCE</scope>
</reference>
<dbReference type="CDD" id="cd02947">
    <property type="entry name" value="TRX_family"/>
    <property type="match status" value="1"/>
</dbReference>
<proteinExistence type="predicted"/>
<sequence>ARGPGLRGPTPPASLGLSPGGRAPPRMRSGWLRSARALPHGALPGVPCAPPQLRQPLGLRLAATSASQLSLRDLRKRLDELGVSAVGCLEKPDLVARLELAEAQAPSRASKASAPPRPKPAEGRPQQATEVELRTKAALSDFLGAEGLCFVAWYAQWCPLCRDIMPLYARLSASEKPARFARADVDAPVLIQEAERHGAERYGKRLPTFQAFVGGAKVGETKGADSDALAVFIAKRVKMHSS</sequence>
<comment type="caution">
    <text evidence="3">The sequence shown here is derived from an EMBL/GenBank/DDBJ whole genome shotgun (WGS) entry which is preliminary data.</text>
</comment>
<feature type="non-terminal residue" evidence="3">
    <location>
        <position position="242"/>
    </location>
</feature>
<name>A0A813LS61_POLGL</name>
<feature type="region of interest" description="Disordered" evidence="1">
    <location>
        <begin position="105"/>
        <end position="129"/>
    </location>
</feature>
<accession>A0A813LS61</accession>
<dbReference type="SUPFAM" id="SSF52833">
    <property type="entry name" value="Thioredoxin-like"/>
    <property type="match status" value="1"/>
</dbReference>
<dbReference type="InterPro" id="IPR013766">
    <property type="entry name" value="Thioredoxin_domain"/>
</dbReference>
<dbReference type="InterPro" id="IPR036361">
    <property type="entry name" value="SAP_dom_sf"/>
</dbReference>
<dbReference type="EMBL" id="CAJNNW010036015">
    <property type="protein sequence ID" value="CAE8731512.1"/>
    <property type="molecule type" value="Genomic_DNA"/>
</dbReference>
<evidence type="ECO:0000313" key="4">
    <source>
        <dbReference type="Proteomes" id="UP000626109"/>
    </source>
</evidence>
<gene>
    <name evidence="3" type="ORF">PGLA2088_LOCUS46041</name>
</gene>
<protein>
    <recommendedName>
        <fullName evidence="2">Thioredoxin domain-containing protein</fullName>
    </recommendedName>
</protein>
<feature type="domain" description="Thioredoxin" evidence="2">
    <location>
        <begin position="103"/>
        <end position="238"/>
    </location>
</feature>
<dbReference type="AlphaFoldDB" id="A0A813LS61"/>
<dbReference type="PROSITE" id="PS51352">
    <property type="entry name" value="THIOREDOXIN_2"/>
    <property type="match status" value="1"/>
</dbReference>
<feature type="region of interest" description="Disordered" evidence="1">
    <location>
        <begin position="1"/>
        <end position="49"/>
    </location>
</feature>
<dbReference type="PANTHER" id="PTHR10438">
    <property type="entry name" value="THIOREDOXIN"/>
    <property type="match status" value="1"/>
</dbReference>
<dbReference type="Gene3D" id="1.10.720.30">
    <property type="entry name" value="SAP domain"/>
    <property type="match status" value="1"/>
</dbReference>
<dbReference type="InterPro" id="IPR036249">
    <property type="entry name" value="Thioredoxin-like_sf"/>
</dbReference>
<feature type="compositionally biased region" description="Low complexity" evidence="1">
    <location>
        <begin position="105"/>
        <end position="114"/>
    </location>
</feature>